<accession>A0AAE4C8X9</accession>
<feature type="region of interest" description="Disordered" evidence="1">
    <location>
        <begin position="364"/>
        <end position="411"/>
    </location>
</feature>
<comment type="caution">
    <text evidence="3">The sequence shown here is derived from an EMBL/GenBank/DDBJ whole genome shotgun (WGS) entry which is preliminary data.</text>
</comment>
<dbReference type="Gene3D" id="1.10.530.10">
    <property type="match status" value="1"/>
</dbReference>
<keyword evidence="4" id="KW-1185">Reference proteome</keyword>
<dbReference type="SUPFAM" id="SSF50370">
    <property type="entry name" value="Ricin B-like lectins"/>
    <property type="match status" value="1"/>
</dbReference>
<dbReference type="EMBL" id="JAVDYB010000001">
    <property type="protein sequence ID" value="MDR7274259.1"/>
    <property type="molecule type" value="Genomic_DNA"/>
</dbReference>
<sequence length="564" mass="59471">MKVRSLLTAIRSACVRAWRSLRTTRQRIEAGVAFVAAVACIVVAAMQVGPALAEPKVEGKPVPDTLLASIVLGTTSCPALTGERLAAQLMAASEFEVSAVSDTGEGLAGMDAEQWAQWAPWPDAQRSDARANVLALAHQTCELVGQVRAAGVDADHWEAAVAARKVGLQAVATEKRIPDAAAEHVDLVVGYSNWYADQPQFAESGAEPAPAVASAAAGTGVPEEYLDAVRRAGQVCPAAISPARIAAQLMALSGFNPNMRGDDRQGIAQFTTQMWKQYAPKNASVWDPQDAIPALGTAMCDLKNQLSGMRLKGAEQADSYTLALAAYQWGMTAVRAEAGVPRKASVPQLADQVDAFLPVYSADTRLSTAPPSPPTSAPASPSPSPTAAGPSPTGSPSPSPESSTPAAPAAPAVKTWDPTISYQFVNALSGRILEVPGTDNITAGGTTMQLWDNLREKDMFWHIANAEDPAYVVITNAHNNKALGIRDGSVDNSAEVVMLDPAFADHNQQWQLVDGGDQGYFLINRKSGKAVDMSGDDCCAGNGASVQQYDRQDHAVDQHWKVVQ</sequence>
<dbReference type="CDD" id="cd00161">
    <property type="entry name" value="beta-trefoil_Ricin-like"/>
    <property type="match status" value="1"/>
</dbReference>
<evidence type="ECO:0000259" key="2">
    <source>
        <dbReference type="SMART" id="SM00458"/>
    </source>
</evidence>
<organism evidence="3 4">
    <name type="scientific">Catenuloplanes atrovinosus</name>
    <dbReference type="NCBI Taxonomy" id="137266"/>
    <lineage>
        <taxon>Bacteria</taxon>
        <taxon>Bacillati</taxon>
        <taxon>Actinomycetota</taxon>
        <taxon>Actinomycetes</taxon>
        <taxon>Micromonosporales</taxon>
        <taxon>Micromonosporaceae</taxon>
        <taxon>Catenuloplanes</taxon>
    </lineage>
</organism>
<feature type="domain" description="Ricin B lectin" evidence="2">
    <location>
        <begin position="421"/>
        <end position="563"/>
    </location>
</feature>
<evidence type="ECO:0000313" key="3">
    <source>
        <dbReference type="EMBL" id="MDR7274259.1"/>
    </source>
</evidence>
<dbReference type="PROSITE" id="PS50231">
    <property type="entry name" value="RICIN_B_LECTIN"/>
    <property type="match status" value="1"/>
</dbReference>
<feature type="compositionally biased region" description="Pro residues" evidence="1">
    <location>
        <begin position="370"/>
        <end position="384"/>
    </location>
</feature>
<feature type="compositionally biased region" description="Low complexity" evidence="1">
    <location>
        <begin position="400"/>
        <end position="411"/>
    </location>
</feature>
<reference evidence="3" key="1">
    <citation type="submission" date="2023-07" db="EMBL/GenBank/DDBJ databases">
        <title>Sequencing the genomes of 1000 actinobacteria strains.</title>
        <authorList>
            <person name="Klenk H.-P."/>
        </authorList>
    </citation>
    <scope>NUCLEOTIDE SEQUENCE</scope>
    <source>
        <strain evidence="3">DSM 44707</strain>
    </source>
</reference>
<dbReference type="Gene3D" id="2.80.10.50">
    <property type="match status" value="1"/>
</dbReference>
<dbReference type="Proteomes" id="UP001183643">
    <property type="component" value="Unassembled WGS sequence"/>
</dbReference>
<proteinExistence type="predicted"/>
<dbReference type="InterPro" id="IPR035992">
    <property type="entry name" value="Ricin_B-like_lectins"/>
</dbReference>
<dbReference type="SMART" id="SM00458">
    <property type="entry name" value="RICIN"/>
    <property type="match status" value="1"/>
</dbReference>
<evidence type="ECO:0000313" key="4">
    <source>
        <dbReference type="Proteomes" id="UP001183643"/>
    </source>
</evidence>
<dbReference type="InterPro" id="IPR023346">
    <property type="entry name" value="Lysozyme-like_dom_sf"/>
</dbReference>
<dbReference type="AlphaFoldDB" id="A0AAE4C8X9"/>
<name>A0AAE4C8X9_9ACTN</name>
<dbReference type="SUPFAM" id="SSF53955">
    <property type="entry name" value="Lysozyme-like"/>
    <property type="match status" value="1"/>
</dbReference>
<dbReference type="InterPro" id="IPR000772">
    <property type="entry name" value="Ricin_B_lectin"/>
</dbReference>
<evidence type="ECO:0000256" key="1">
    <source>
        <dbReference type="SAM" id="MobiDB-lite"/>
    </source>
</evidence>
<gene>
    <name evidence="3" type="ORF">J2S41_001037</name>
</gene>
<dbReference type="Pfam" id="PF14200">
    <property type="entry name" value="RicinB_lectin_2"/>
    <property type="match status" value="2"/>
</dbReference>
<dbReference type="RefSeq" id="WP_310363713.1">
    <property type="nucleotide sequence ID" value="NZ_JAVDYB010000001.1"/>
</dbReference>
<protein>
    <recommendedName>
        <fullName evidence="2">Ricin B lectin domain-containing protein</fullName>
    </recommendedName>
</protein>